<keyword evidence="2" id="KW-0812">Transmembrane</keyword>
<dbReference type="AlphaFoldDB" id="A0A8T0W1Y6"/>
<keyword evidence="2" id="KW-1133">Transmembrane helix</keyword>
<feature type="region of interest" description="Disordered" evidence="1">
    <location>
        <begin position="1"/>
        <end position="21"/>
    </location>
</feature>
<evidence type="ECO:0000256" key="1">
    <source>
        <dbReference type="SAM" id="MobiDB-lite"/>
    </source>
</evidence>
<evidence type="ECO:0000313" key="4">
    <source>
        <dbReference type="Proteomes" id="UP000823388"/>
    </source>
</evidence>
<name>A0A8T0W1Y6_PANVG</name>
<dbReference type="EMBL" id="CM029039">
    <property type="protein sequence ID" value="KAG2639384.1"/>
    <property type="molecule type" value="Genomic_DNA"/>
</dbReference>
<reference evidence="3" key="1">
    <citation type="submission" date="2020-05" db="EMBL/GenBank/DDBJ databases">
        <title>WGS assembly of Panicum virgatum.</title>
        <authorList>
            <person name="Lovell J.T."/>
            <person name="Jenkins J."/>
            <person name="Shu S."/>
            <person name="Juenger T.E."/>
            <person name="Schmutz J."/>
        </authorList>
    </citation>
    <scope>NUCLEOTIDE SEQUENCE</scope>
    <source>
        <strain evidence="3">AP13</strain>
    </source>
</reference>
<evidence type="ECO:0008006" key="5">
    <source>
        <dbReference type="Google" id="ProtNLM"/>
    </source>
</evidence>
<dbReference type="Proteomes" id="UP000823388">
    <property type="component" value="Chromosome 2K"/>
</dbReference>
<sequence>MGRGVARRLTGGTEAKGEARGQRFTGDVEEGGRHVVGAQVCRLSSLVYALMSIVFFFFSLVMFGWPACITIEGVCLQCSHFISIRLLSDIYFTLF</sequence>
<gene>
    <name evidence="3" type="ORF">PVAP13_2KG014300</name>
</gene>
<feature type="transmembrane region" description="Helical" evidence="2">
    <location>
        <begin position="46"/>
        <end position="65"/>
    </location>
</feature>
<keyword evidence="4" id="KW-1185">Reference proteome</keyword>
<evidence type="ECO:0000313" key="3">
    <source>
        <dbReference type="EMBL" id="KAG2639384.1"/>
    </source>
</evidence>
<evidence type="ECO:0000256" key="2">
    <source>
        <dbReference type="SAM" id="Phobius"/>
    </source>
</evidence>
<keyword evidence="2" id="KW-0472">Membrane</keyword>
<proteinExistence type="predicted"/>
<accession>A0A8T0W1Y6</accession>
<comment type="caution">
    <text evidence="3">The sequence shown here is derived from an EMBL/GenBank/DDBJ whole genome shotgun (WGS) entry which is preliminary data.</text>
</comment>
<organism evidence="3 4">
    <name type="scientific">Panicum virgatum</name>
    <name type="common">Blackwell switchgrass</name>
    <dbReference type="NCBI Taxonomy" id="38727"/>
    <lineage>
        <taxon>Eukaryota</taxon>
        <taxon>Viridiplantae</taxon>
        <taxon>Streptophyta</taxon>
        <taxon>Embryophyta</taxon>
        <taxon>Tracheophyta</taxon>
        <taxon>Spermatophyta</taxon>
        <taxon>Magnoliopsida</taxon>
        <taxon>Liliopsida</taxon>
        <taxon>Poales</taxon>
        <taxon>Poaceae</taxon>
        <taxon>PACMAD clade</taxon>
        <taxon>Panicoideae</taxon>
        <taxon>Panicodae</taxon>
        <taxon>Paniceae</taxon>
        <taxon>Panicinae</taxon>
        <taxon>Panicum</taxon>
        <taxon>Panicum sect. Hiantes</taxon>
    </lineage>
</organism>
<protein>
    <recommendedName>
        <fullName evidence="5">Transmembrane protein</fullName>
    </recommendedName>
</protein>